<accession>A0A5B0MR71</accession>
<keyword evidence="2" id="KW-1185">Reference proteome</keyword>
<dbReference type="AlphaFoldDB" id="A0A5B0MR71"/>
<organism evidence="1 2">
    <name type="scientific">Puccinia graminis f. sp. tritici</name>
    <dbReference type="NCBI Taxonomy" id="56615"/>
    <lineage>
        <taxon>Eukaryota</taxon>
        <taxon>Fungi</taxon>
        <taxon>Dikarya</taxon>
        <taxon>Basidiomycota</taxon>
        <taxon>Pucciniomycotina</taxon>
        <taxon>Pucciniomycetes</taxon>
        <taxon>Pucciniales</taxon>
        <taxon>Pucciniaceae</taxon>
        <taxon>Puccinia</taxon>
    </lineage>
</organism>
<evidence type="ECO:0000313" key="1">
    <source>
        <dbReference type="EMBL" id="KAA1079435.1"/>
    </source>
</evidence>
<dbReference type="EMBL" id="VSWC01000132">
    <property type="protein sequence ID" value="KAA1079435.1"/>
    <property type="molecule type" value="Genomic_DNA"/>
</dbReference>
<evidence type="ECO:0000313" key="2">
    <source>
        <dbReference type="Proteomes" id="UP000324748"/>
    </source>
</evidence>
<protein>
    <submittedName>
        <fullName evidence="1">Uncharacterized protein</fullName>
    </submittedName>
</protein>
<reference evidence="1 2" key="1">
    <citation type="submission" date="2019-05" db="EMBL/GenBank/DDBJ databases">
        <title>Emergence of the Ug99 lineage of the wheat stem rust pathogen through somatic hybridization.</title>
        <authorList>
            <person name="Li F."/>
            <person name="Upadhyaya N.M."/>
            <person name="Sperschneider J."/>
            <person name="Matny O."/>
            <person name="Nguyen-Phuc H."/>
            <person name="Mago R."/>
            <person name="Raley C."/>
            <person name="Miller M.E."/>
            <person name="Silverstein K.A.T."/>
            <person name="Henningsen E."/>
            <person name="Hirsch C.D."/>
            <person name="Visser B."/>
            <person name="Pretorius Z.A."/>
            <person name="Steffenson B.J."/>
            <person name="Schwessinger B."/>
            <person name="Dodds P.N."/>
            <person name="Figueroa M."/>
        </authorList>
    </citation>
    <scope>NUCLEOTIDE SEQUENCE [LARGE SCALE GENOMIC DNA]</scope>
    <source>
        <strain evidence="1">21-0</strain>
    </source>
</reference>
<gene>
    <name evidence="1" type="ORF">PGT21_011261</name>
</gene>
<sequence>MFLSEANSHYTIVKLSEEERGSTRGTCQKYSRYSPGGAKCGTWYLFSEKIQQLPKYKQTIST</sequence>
<dbReference type="Proteomes" id="UP000324748">
    <property type="component" value="Unassembled WGS sequence"/>
</dbReference>
<proteinExistence type="predicted"/>
<name>A0A5B0MR71_PUCGR</name>
<comment type="caution">
    <text evidence="1">The sequence shown here is derived from an EMBL/GenBank/DDBJ whole genome shotgun (WGS) entry which is preliminary data.</text>
</comment>